<dbReference type="PANTHER" id="PTHR31669">
    <property type="entry name" value="PROTEIN FAR1-RELATED SEQUENCE 10-RELATED"/>
    <property type="match status" value="1"/>
</dbReference>
<dbReference type="EMBL" id="QZWG01000015">
    <property type="protein sequence ID" value="RZB64466.1"/>
    <property type="molecule type" value="Genomic_DNA"/>
</dbReference>
<protein>
    <recommendedName>
        <fullName evidence="6">Protein FAR1-RELATED SEQUENCE</fullName>
    </recommendedName>
</protein>
<dbReference type="SMART" id="SM00575">
    <property type="entry name" value="ZnF_PMZ"/>
    <property type="match status" value="1"/>
</dbReference>
<dbReference type="GO" id="GO:0006355">
    <property type="term" value="P:regulation of DNA-templated transcription"/>
    <property type="evidence" value="ECO:0007669"/>
    <property type="project" value="UniProtKB-UniRule"/>
</dbReference>
<dbReference type="GO" id="GO:0008270">
    <property type="term" value="F:zinc ion binding"/>
    <property type="evidence" value="ECO:0007669"/>
    <property type="project" value="UniProtKB-UniRule"/>
</dbReference>
<keyword evidence="6" id="KW-0539">Nucleus</keyword>
<evidence type="ECO:0000256" key="3">
    <source>
        <dbReference type="ARBA" id="ARBA00022771"/>
    </source>
</evidence>
<evidence type="ECO:0000313" key="8">
    <source>
        <dbReference type="EMBL" id="RZB64466.1"/>
    </source>
</evidence>
<evidence type="ECO:0000256" key="4">
    <source>
        <dbReference type="ARBA" id="ARBA00022833"/>
    </source>
</evidence>
<keyword evidence="9" id="KW-1185">Reference proteome</keyword>
<dbReference type="AlphaFoldDB" id="A0A445GT99"/>
<feature type="domain" description="SWIM-type" evidence="7">
    <location>
        <begin position="210"/>
        <end position="246"/>
    </location>
</feature>
<dbReference type="GO" id="GO:0005634">
    <property type="term" value="C:nucleus"/>
    <property type="evidence" value="ECO:0007669"/>
    <property type="project" value="UniProtKB-SubCell"/>
</dbReference>
<dbReference type="InterPro" id="IPR031052">
    <property type="entry name" value="FHY3/FAR1"/>
</dbReference>
<keyword evidence="3 5" id="KW-0863">Zinc-finger</keyword>
<comment type="caution">
    <text evidence="8">The sequence shown here is derived from an EMBL/GenBank/DDBJ whole genome shotgun (WGS) entry which is preliminary data.</text>
</comment>
<evidence type="ECO:0000313" key="9">
    <source>
        <dbReference type="Proteomes" id="UP000289340"/>
    </source>
</evidence>
<gene>
    <name evidence="8" type="ORF">D0Y65_040814</name>
</gene>
<comment type="function">
    <text evidence="6">Putative transcription activator involved in regulating light control of development.</text>
</comment>
<comment type="similarity">
    <text evidence="1 6">Belongs to the FHY3/FAR1 family.</text>
</comment>
<dbReference type="Proteomes" id="UP000289340">
    <property type="component" value="Chromosome 15"/>
</dbReference>
<sequence length="393" mass="46219">MARALWEVISETEHGLCTWHIMKNGIKHLGNLMKDGPNFLSNFKKCMYDNEEETNVEASWRTLLLKYNVEENTWLNSTYQIKEKWAACYMKYAFTLGMRSTQLSESINSDIKSCTRPNLNIKQFERIVKEKRYSELKQDYEMRQKLPRMIIQSSPMIRKLSQEYTPPMFNLFQREWDLIAATNIYKKKMEANGEYVITMVDENGEWRVSYESQIENGELTITCSCRKFEKWGILCCHLLRILFRKDVKLLPNKYILKWLESSNRYKQLCAMLMRLADEASDYPEACSLVYQGVLELSKKVAEIRLNQSPHGPHDSTCEATRLKMKTTFHHQIGFSVVLQQRSQSKNKTTLEEPNGINASISCKTKFEPERFFSQLLLLETLQDLQFYCKALRS</sequence>
<comment type="subcellular location">
    <subcellularLocation>
        <location evidence="6">Nucleus</location>
    </subcellularLocation>
</comment>
<evidence type="ECO:0000256" key="2">
    <source>
        <dbReference type="ARBA" id="ARBA00022723"/>
    </source>
</evidence>
<accession>A0A445GT99</accession>
<reference evidence="8 9" key="1">
    <citation type="submission" date="2018-09" db="EMBL/GenBank/DDBJ databases">
        <title>A high-quality reference genome of wild soybean provides a powerful tool to mine soybean genomes.</title>
        <authorList>
            <person name="Xie M."/>
            <person name="Chung C.Y.L."/>
            <person name="Li M.-W."/>
            <person name="Wong F.-L."/>
            <person name="Chan T.-F."/>
            <person name="Lam H.-M."/>
        </authorList>
    </citation>
    <scope>NUCLEOTIDE SEQUENCE [LARGE SCALE GENOMIC DNA]</scope>
    <source>
        <strain evidence="9">cv. W05</strain>
        <tissue evidence="8">Hypocotyl of etiolated seedlings</tissue>
    </source>
</reference>
<evidence type="ECO:0000256" key="1">
    <source>
        <dbReference type="ARBA" id="ARBA00005889"/>
    </source>
</evidence>
<keyword evidence="2 6" id="KW-0479">Metal-binding</keyword>
<evidence type="ECO:0000256" key="6">
    <source>
        <dbReference type="RuleBase" id="RU367018"/>
    </source>
</evidence>
<evidence type="ECO:0000259" key="7">
    <source>
        <dbReference type="PROSITE" id="PS50966"/>
    </source>
</evidence>
<dbReference type="InterPro" id="IPR006564">
    <property type="entry name" value="Znf_PMZ"/>
</dbReference>
<evidence type="ECO:0000256" key="5">
    <source>
        <dbReference type="PROSITE-ProRule" id="PRU00325"/>
    </source>
</evidence>
<name>A0A445GT99_GLYSO</name>
<proteinExistence type="inferred from homology"/>
<organism evidence="8 9">
    <name type="scientific">Glycine soja</name>
    <name type="common">Wild soybean</name>
    <dbReference type="NCBI Taxonomy" id="3848"/>
    <lineage>
        <taxon>Eukaryota</taxon>
        <taxon>Viridiplantae</taxon>
        <taxon>Streptophyta</taxon>
        <taxon>Embryophyta</taxon>
        <taxon>Tracheophyta</taxon>
        <taxon>Spermatophyta</taxon>
        <taxon>Magnoliopsida</taxon>
        <taxon>eudicotyledons</taxon>
        <taxon>Gunneridae</taxon>
        <taxon>Pentapetalae</taxon>
        <taxon>rosids</taxon>
        <taxon>fabids</taxon>
        <taxon>Fabales</taxon>
        <taxon>Fabaceae</taxon>
        <taxon>Papilionoideae</taxon>
        <taxon>50 kb inversion clade</taxon>
        <taxon>NPAAA clade</taxon>
        <taxon>indigoferoid/millettioid clade</taxon>
        <taxon>Phaseoleae</taxon>
        <taxon>Glycine</taxon>
        <taxon>Glycine subgen. Soja</taxon>
    </lineage>
</organism>
<dbReference type="InterPro" id="IPR007527">
    <property type="entry name" value="Znf_SWIM"/>
</dbReference>
<dbReference type="PROSITE" id="PS50966">
    <property type="entry name" value="ZF_SWIM"/>
    <property type="match status" value="1"/>
</dbReference>
<keyword evidence="4 6" id="KW-0862">Zinc</keyword>
<dbReference type="PANTHER" id="PTHR31669:SF281">
    <property type="entry name" value="PROTEIN FAR1-RELATED SEQUENCE"/>
    <property type="match status" value="1"/>
</dbReference>
<dbReference type="Pfam" id="PF04434">
    <property type="entry name" value="SWIM"/>
    <property type="match status" value="1"/>
</dbReference>